<dbReference type="OrthoDB" id="2961596at2"/>
<evidence type="ECO:0008006" key="4">
    <source>
        <dbReference type="Google" id="ProtNLM"/>
    </source>
</evidence>
<organism evidence="2 3">
    <name type="scientific">Bacillus methanolicus PB1</name>
    <dbReference type="NCBI Taxonomy" id="997296"/>
    <lineage>
        <taxon>Bacteria</taxon>
        <taxon>Bacillati</taxon>
        <taxon>Bacillota</taxon>
        <taxon>Bacilli</taxon>
        <taxon>Bacillales</taxon>
        <taxon>Bacillaceae</taxon>
        <taxon>Bacillus</taxon>
    </lineage>
</organism>
<evidence type="ECO:0000313" key="3">
    <source>
        <dbReference type="Proteomes" id="UP000010523"/>
    </source>
</evidence>
<keyword evidence="1" id="KW-0472">Membrane</keyword>
<accession>I3E1W7</accession>
<protein>
    <recommendedName>
        <fullName evidence="4">Lipopolysaccharide biosynthesis protein</fullName>
    </recommendedName>
</protein>
<proteinExistence type="predicted"/>
<dbReference type="STRING" id="997296.PB1_09012"/>
<sequence>MTEEKKRYVLYEYLLYFWKKKWFFVIVPLITAALVASTVYFVKNDYKYTGQAIVFTGSIDARYLTNPKNILANAMEDGIKNELDVFVSEKGHVKFTMKGDSKSQVEAELKHVIENYNKELQDNYQKRLEASTVYLESLEEKVVKTEKALDDYYQELESNNLSPAEYHDLTDLIIESEKQLAEDEKTAHRMRSDLAFFEKPKILSEDVYKSKTYIPEGIAVGVILGLVAAVALLMLLKYLGDARRHYGHD</sequence>
<dbReference type="EMBL" id="AFEU01000002">
    <property type="protein sequence ID" value="EIJ80488.1"/>
    <property type="molecule type" value="Genomic_DNA"/>
</dbReference>
<dbReference type="RefSeq" id="WP_003351946.1">
    <property type="nucleotide sequence ID" value="NZ_AFEU01000002.1"/>
</dbReference>
<dbReference type="PATRIC" id="fig|997296.3.peg.1915"/>
<evidence type="ECO:0000313" key="2">
    <source>
        <dbReference type="EMBL" id="EIJ80488.1"/>
    </source>
</evidence>
<dbReference type="eggNOG" id="ENOG5032V4K">
    <property type="taxonomic scope" value="Bacteria"/>
</dbReference>
<gene>
    <name evidence="2" type="ORF">PB1_09012</name>
</gene>
<comment type="caution">
    <text evidence="2">The sequence shown here is derived from an EMBL/GenBank/DDBJ whole genome shotgun (WGS) entry which is preliminary data.</text>
</comment>
<keyword evidence="3" id="KW-1185">Reference proteome</keyword>
<dbReference type="AlphaFoldDB" id="I3E1W7"/>
<feature type="transmembrane region" description="Helical" evidence="1">
    <location>
        <begin position="22"/>
        <end position="42"/>
    </location>
</feature>
<reference evidence="2 3" key="1">
    <citation type="journal article" date="2012" name="Appl. Environ. Microbiol.">
        <title>Genome Sequence of Thermotolerant Bacillus methanolicus: Features and Regulation Related to Methylotrophy and Production of L-Lysine and L-Glutamate from Methanol.</title>
        <authorList>
            <person name="Heggeset T.M."/>
            <person name="Krog A."/>
            <person name="Balzer S."/>
            <person name="Wentzel A."/>
            <person name="Ellingsen T.E."/>
            <person name="Brautaset T."/>
        </authorList>
    </citation>
    <scope>NUCLEOTIDE SEQUENCE [LARGE SCALE GENOMIC DNA]</scope>
    <source>
        <strain evidence="2 3">PB1</strain>
    </source>
</reference>
<evidence type="ECO:0000256" key="1">
    <source>
        <dbReference type="SAM" id="Phobius"/>
    </source>
</evidence>
<keyword evidence="1" id="KW-1133">Transmembrane helix</keyword>
<feature type="transmembrane region" description="Helical" evidence="1">
    <location>
        <begin position="218"/>
        <end position="239"/>
    </location>
</feature>
<keyword evidence="1" id="KW-0812">Transmembrane</keyword>
<name>I3E1W7_BACMT</name>
<dbReference type="Proteomes" id="UP000010523">
    <property type="component" value="Unassembled WGS sequence"/>
</dbReference>